<dbReference type="Pfam" id="PF12704">
    <property type="entry name" value="MacB_PCD"/>
    <property type="match status" value="2"/>
</dbReference>
<dbReference type="RefSeq" id="WP_154825029.1">
    <property type="nucleotide sequence ID" value="NZ_JACRTL010000007.1"/>
</dbReference>
<dbReference type="AlphaFoldDB" id="A0A8J6P2D3"/>
<feature type="coiled-coil region" evidence="6">
    <location>
        <begin position="527"/>
        <end position="561"/>
    </location>
</feature>
<dbReference type="InterPro" id="IPR003838">
    <property type="entry name" value="ABC3_permease_C"/>
</dbReference>
<dbReference type="PANTHER" id="PTHR30287:SF1">
    <property type="entry name" value="INNER MEMBRANE PROTEIN"/>
    <property type="match status" value="1"/>
</dbReference>
<gene>
    <name evidence="11" type="ORF">H8702_11305</name>
</gene>
<accession>A0A8J6P2D3</accession>
<keyword evidence="4 8" id="KW-1133">Transmembrane helix</keyword>
<feature type="domain" description="MacB-like periplasmic core" evidence="10">
    <location>
        <begin position="760"/>
        <end position="955"/>
    </location>
</feature>
<dbReference type="PANTHER" id="PTHR30287">
    <property type="entry name" value="MEMBRANE COMPONENT OF PREDICTED ABC SUPERFAMILY METABOLITE UPTAKE TRANSPORTER"/>
    <property type="match status" value="1"/>
</dbReference>
<dbReference type="Proteomes" id="UP000632659">
    <property type="component" value="Unassembled WGS sequence"/>
</dbReference>
<evidence type="ECO:0000313" key="11">
    <source>
        <dbReference type="EMBL" id="MBC8611676.1"/>
    </source>
</evidence>
<protein>
    <submittedName>
        <fullName evidence="11">FtsX-like permease family protein</fullName>
    </submittedName>
</protein>
<dbReference type="GO" id="GO:0005886">
    <property type="term" value="C:plasma membrane"/>
    <property type="evidence" value="ECO:0007669"/>
    <property type="project" value="UniProtKB-SubCell"/>
</dbReference>
<feature type="transmembrane region" description="Helical" evidence="8">
    <location>
        <begin position="756"/>
        <end position="776"/>
    </location>
</feature>
<keyword evidence="6" id="KW-0175">Coiled coil</keyword>
<dbReference type="Pfam" id="PF02687">
    <property type="entry name" value="FtsX"/>
    <property type="match status" value="2"/>
</dbReference>
<feature type="transmembrane region" description="Helical" evidence="8">
    <location>
        <begin position="1080"/>
        <end position="1100"/>
    </location>
</feature>
<evidence type="ECO:0000256" key="5">
    <source>
        <dbReference type="ARBA" id="ARBA00023136"/>
    </source>
</evidence>
<evidence type="ECO:0000313" key="12">
    <source>
        <dbReference type="Proteomes" id="UP000632659"/>
    </source>
</evidence>
<evidence type="ECO:0000256" key="3">
    <source>
        <dbReference type="ARBA" id="ARBA00022692"/>
    </source>
</evidence>
<feature type="region of interest" description="Disordered" evidence="7">
    <location>
        <begin position="306"/>
        <end position="325"/>
    </location>
</feature>
<feature type="transmembrane region" description="Helical" evidence="8">
    <location>
        <begin position="1039"/>
        <end position="1060"/>
    </location>
</feature>
<feature type="domain" description="ABC3 transporter permease C-terminal" evidence="9">
    <location>
        <begin position="590"/>
        <end position="709"/>
    </location>
</feature>
<comment type="subcellular location">
    <subcellularLocation>
        <location evidence="1">Cell membrane</location>
        <topology evidence="1">Multi-pass membrane protein</topology>
    </subcellularLocation>
</comment>
<evidence type="ECO:0000256" key="8">
    <source>
        <dbReference type="SAM" id="Phobius"/>
    </source>
</evidence>
<reference evidence="11" key="1">
    <citation type="submission" date="2020-08" db="EMBL/GenBank/DDBJ databases">
        <title>Genome public.</title>
        <authorList>
            <person name="Liu C."/>
            <person name="Sun Q."/>
        </authorList>
    </citation>
    <scope>NUCLEOTIDE SEQUENCE</scope>
    <source>
        <strain evidence="11">NSJ-15</strain>
    </source>
</reference>
<evidence type="ECO:0000259" key="10">
    <source>
        <dbReference type="Pfam" id="PF12704"/>
    </source>
</evidence>
<comment type="caution">
    <text evidence="11">The sequence shown here is derived from an EMBL/GenBank/DDBJ whole genome shotgun (WGS) entry which is preliminary data.</text>
</comment>
<organism evidence="11 12">
    <name type="scientific">Massiliimalia timonensis</name>
    <dbReference type="NCBI Taxonomy" id="1987501"/>
    <lineage>
        <taxon>Bacteria</taxon>
        <taxon>Bacillati</taxon>
        <taxon>Bacillota</taxon>
        <taxon>Clostridia</taxon>
        <taxon>Eubacteriales</taxon>
        <taxon>Oscillospiraceae</taxon>
        <taxon>Massiliimalia</taxon>
    </lineage>
</organism>
<sequence>MVMKTMFHKEIARSVTHSLSRFFAILMIVALGTGFYVGLRSTSPDMETTVDAYADDSHMMDIHGISTLGFTENDVAAIRQTEGVENVMAGFTADVISRMEGKDQVIRIHSLPRDLSDENGDYLNRPVLVSGRMPEKSGECVVSNQKFFSEGDVLGTTIYLEDTEGDLADQLSQTEYTVVGVVDSAYYLSFSLGSSDLGSGSLDYFMYVPEEDFTQSVYTDLFLTVKDAAALSAFSDEYADLVEQTSDHLTDLAEERTPIRLQEIRDEAQEAIDDAQQEYDDAKAESDQKFAVAEQKLKDAEAEIAENEEKLDDAETTLSDGERAYQQGKKEYEDGVTQLKQQKEDTAKQFEEAQKQIDEARPGLEDSLSQLEEAQQKLTDQKPQIDEARELLDQLTAQHIELIDQLNAAEDAGDDALTAQLEAQIKALTDQIDPLGQTILTYDASQEQVTAQLQQVKDGITQLDGSQKDLDEGKKGAQKQFEEAEKKLSDAKTKLDKSRKDLDNGYADLETGRQQLADAKLEVKNGWAEYEEQKLEAEDKLADAKQKIEDGKAELDDLEEPTWYWLDRNTNVGFASLTNDADRIASLSTVFPIIFFLVAALVALTTMTRMVEEERTLIGTYRALGYSNVSIMSKYLIYAFSATLIGSVIGILICNFFIPIVCWNSYRIIYTAPDIITPFRPLYILAGCGASLLCTLGATFLSCFSTLRETPAALMQPKAPKAGKRILLEKIPAIWKRFNFIHKVTARNLFRYKKRLFMTIVGISGCTALLLTGFGIKDSVSDIVGLQYSKIFQYDTSVSLGSEEDLSGDTKALLENPDYFTHILSLHTQSVELKAGNKTQTVNLTVPKDSAAFSSFVSLQPRNSNQTIAFGTDSAVITEKAAKLLGVSVGDTVSFQNSKDRYCDVTITGITENYIDHYLYLSPQIYEQVSGDKPEYTQIWAKSTAEDTQTENRLSDLLLAQDGVNTVNFISSLSDNFDTMISSLNYVIMVIVLFAGLLAFIVLYNLTNINITERLREIATIKVLGFYDREVSAYIYRETGFLTLLGGALGLIMGVVLHRFTIATVEVDMVMFGRQIAPMSFIWAILLTALFTVLVDLVMYRKLKKISMVESLKSIE</sequence>
<feature type="coiled-coil region" evidence="6">
    <location>
        <begin position="467"/>
        <end position="501"/>
    </location>
</feature>
<dbReference type="InterPro" id="IPR025857">
    <property type="entry name" value="MacB_PCD"/>
</dbReference>
<keyword evidence="2" id="KW-1003">Cell membrane</keyword>
<feature type="transmembrane region" description="Helical" evidence="8">
    <location>
        <begin position="635"/>
        <end position="661"/>
    </location>
</feature>
<evidence type="ECO:0000256" key="6">
    <source>
        <dbReference type="SAM" id="Coils"/>
    </source>
</evidence>
<feature type="domain" description="ABC3 transporter permease C-terminal" evidence="9">
    <location>
        <begin position="989"/>
        <end position="1107"/>
    </location>
</feature>
<evidence type="ECO:0000259" key="9">
    <source>
        <dbReference type="Pfam" id="PF02687"/>
    </source>
</evidence>
<evidence type="ECO:0000256" key="2">
    <source>
        <dbReference type="ARBA" id="ARBA00022475"/>
    </source>
</evidence>
<keyword evidence="3 8" id="KW-0812">Transmembrane</keyword>
<feature type="domain" description="MacB-like periplasmic core" evidence="10">
    <location>
        <begin position="23"/>
        <end position="237"/>
    </location>
</feature>
<feature type="transmembrane region" description="Helical" evidence="8">
    <location>
        <begin position="681"/>
        <end position="707"/>
    </location>
</feature>
<keyword evidence="5 8" id="KW-0472">Membrane</keyword>
<dbReference type="InterPro" id="IPR038766">
    <property type="entry name" value="Membrane_comp_ABC_pdt"/>
</dbReference>
<evidence type="ECO:0000256" key="4">
    <source>
        <dbReference type="ARBA" id="ARBA00022989"/>
    </source>
</evidence>
<feature type="compositionally biased region" description="Acidic residues" evidence="7">
    <location>
        <begin position="306"/>
        <end position="315"/>
    </location>
</feature>
<name>A0A8J6P2D3_9FIRM</name>
<keyword evidence="12" id="KW-1185">Reference proteome</keyword>
<evidence type="ECO:0000256" key="1">
    <source>
        <dbReference type="ARBA" id="ARBA00004651"/>
    </source>
</evidence>
<proteinExistence type="predicted"/>
<feature type="transmembrane region" description="Helical" evidence="8">
    <location>
        <begin position="584"/>
        <end position="605"/>
    </location>
</feature>
<evidence type="ECO:0000256" key="7">
    <source>
        <dbReference type="SAM" id="MobiDB-lite"/>
    </source>
</evidence>
<feature type="transmembrane region" description="Helical" evidence="8">
    <location>
        <begin position="21"/>
        <end position="39"/>
    </location>
</feature>
<dbReference type="EMBL" id="JACRTL010000007">
    <property type="protein sequence ID" value="MBC8611676.1"/>
    <property type="molecule type" value="Genomic_DNA"/>
</dbReference>
<feature type="transmembrane region" description="Helical" evidence="8">
    <location>
        <begin position="986"/>
        <end position="1006"/>
    </location>
</feature>